<protein>
    <submittedName>
        <fullName evidence="6">Non-ribosomal peptide synthase protein (TIGR01720 family)/amino acid adenylation domain-containing protein</fullName>
    </submittedName>
</protein>
<dbReference type="GO" id="GO:0003824">
    <property type="term" value="F:catalytic activity"/>
    <property type="evidence" value="ECO:0007669"/>
    <property type="project" value="InterPro"/>
</dbReference>
<dbReference type="CDD" id="cd19531">
    <property type="entry name" value="LCL_NRPS-like"/>
    <property type="match status" value="1"/>
</dbReference>
<dbReference type="InterPro" id="IPR045851">
    <property type="entry name" value="AMP-bd_C_sf"/>
</dbReference>
<dbReference type="FunFam" id="3.40.50.980:FF:000001">
    <property type="entry name" value="Non-ribosomal peptide synthetase"/>
    <property type="match status" value="1"/>
</dbReference>
<dbReference type="InterPro" id="IPR036736">
    <property type="entry name" value="ACP-like_sf"/>
</dbReference>
<dbReference type="Gene3D" id="2.30.38.10">
    <property type="entry name" value="Luciferase, Domain 3"/>
    <property type="match status" value="1"/>
</dbReference>
<dbReference type="CDD" id="cd17646">
    <property type="entry name" value="A_NRPS_AB3403-like"/>
    <property type="match status" value="1"/>
</dbReference>
<dbReference type="Pfam" id="PF08242">
    <property type="entry name" value="Methyltransf_12"/>
    <property type="match status" value="1"/>
</dbReference>
<evidence type="ECO:0000313" key="7">
    <source>
        <dbReference type="Proteomes" id="UP000248806"/>
    </source>
</evidence>
<dbReference type="PROSITE" id="PS00455">
    <property type="entry name" value="AMP_BINDING"/>
    <property type="match status" value="1"/>
</dbReference>
<keyword evidence="7" id="KW-1185">Reference proteome</keyword>
<evidence type="ECO:0000256" key="1">
    <source>
        <dbReference type="ARBA" id="ARBA00001957"/>
    </source>
</evidence>
<dbReference type="InterPro" id="IPR013217">
    <property type="entry name" value="Methyltransf_12"/>
</dbReference>
<dbReference type="GO" id="GO:0008610">
    <property type="term" value="P:lipid biosynthetic process"/>
    <property type="evidence" value="ECO:0007669"/>
    <property type="project" value="UniProtKB-ARBA"/>
</dbReference>
<dbReference type="GO" id="GO:0005737">
    <property type="term" value="C:cytoplasm"/>
    <property type="evidence" value="ECO:0007669"/>
    <property type="project" value="TreeGrafter"/>
</dbReference>
<dbReference type="FunFam" id="3.40.50.12780:FF:000012">
    <property type="entry name" value="Non-ribosomal peptide synthetase"/>
    <property type="match status" value="1"/>
</dbReference>
<dbReference type="FunFam" id="2.30.38.10:FF:000001">
    <property type="entry name" value="Non-ribosomal peptide synthetase PvdI"/>
    <property type="match status" value="1"/>
</dbReference>
<comment type="cofactor">
    <cofactor evidence="1">
        <name>pantetheine 4'-phosphate</name>
        <dbReference type="ChEBI" id="CHEBI:47942"/>
    </cofactor>
</comment>
<dbReference type="Gene3D" id="1.10.1200.10">
    <property type="entry name" value="ACP-like"/>
    <property type="match status" value="1"/>
</dbReference>
<dbReference type="SUPFAM" id="SSF56801">
    <property type="entry name" value="Acetyl-CoA synthetase-like"/>
    <property type="match status" value="1"/>
</dbReference>
<dbReference type="CDD" id="cd02440">
    <property type="entry name" value="AdoMet_MTases"/>
    <property type="match status" value="1"/>
</dbReference>
<dbReference type="FunFam" id="3.30.559.10:FF:000012">
    <property type="entry name" value="Non-ribosomal peptide synthetase"/>
    <property type="match status" value="1"/>
</dbReference>
<dbReference type="InterPro" id="IPR020806">
    <property type="entry name" value="PKS_PP-bd"/>
</dbReference>
<dbReference type="Gene3D" id="3.30.559.30">
    <property type="entry name" value="Nonribosomal peptide synthetase, condensation domain"/>
    <property type="match status" value="3"/>
</dbReference>
<dbReference type="InterPro" id="IPR025110">
    <property type="entry name" value="AMP-bd_C"/>
</dbReference>
<dbReference type="InterPro" id="IPR009081">
    <property type="entry name" value="PP-bd_ACP"/>
</dbReference>
<evidence type="ECO:0000313" key="6">
    <source>
        <dbReference type="EMBL" id="PZW26092.1"/>
    </source>
</evidence>
<dbReference type="SUPFAM" id="SSF47336">
    <property type="entry name" value="ACP-like"/>
    <property type="match status" value="1"/>
</dbReference>
<dbReference type="FunFam" id="1.10.1200.10:FF:000005">
    <property type="entry name" value="Nonribosomal peptide synthetase 1"/>
    <property type="match status" value="1"/>
</dbReference>
<dbReference type="FunFam" id="3.40.50.980:FF:000002">
    <property type="entry name" value="Enterobactin synthetase component F"/>
    <property type="match status" value="1"/>
</dbReference>
<dbReference type="InterPro" id="IPR020845">
    <property type="entry name" value="AMP-binding_CS"/>
</dbReference>
<dbReference type="PANTHER" id="PTHR45527:SF1">
    <property type="entry name" value="FATTY ACID SYNTHASE"/>
    <property type="match status" value="1"/>
</dbReference>
<dbReference type="Pfam" id="PF00668">
    <property type="entry name" value="Condensation"/>
    <property type="match status" value="3"/>
</dbReference>
<keyword evidence="2" id="KW-0596">Phosphopantetheine</keyword>
<keyword evidence="3" id="KW-0597">Phosphoprotein</keyword>
<dbReference type="Gene3D" id="3.40.50.980">
    <property type="match status" value="2"/>
</dbReference>
<gene>
    <name evidence="6" type="ORF">EI42_04051</name>
</gene>
<evidence type="ECO:0000256" key="3">
    <source>
        <dbReference type="ARBA" id="ARBA00022553"/>
    </source>
</evidence>
<dbReference type="NCBIfam" id="TIGR01733">
    <property type="entry name" value="AA-adenyl-dom"/>
    <property type="match status" value="1"/>
</dbReference>
<dbReference type="PROSITE" id="PS50075">
    <property type="entry name" value="CARRIER"/>
    <property type="match status" value="1"/>
</dbReference>
<dbReference type="GO" id="GO:0009403">
    <property type="term" value="P:toxin biosynthetic process"/>
    <property type="evidence" value="ECO:0007669"/>
    <property type="project" value="UniProtKB-ARBA"/>
</dbReference>
<dbReference type="SUPFAM" id="SSF53335">
    <property type="entry name" value="S-adenosyl-L-methionine-dependent methyltransferases"/>
    <property type="match status" value="1"/>
</dbReference>
<dbReference type="PANTHER" id="PTHR45527">
    <property type="entry name" value="NONRIBOSOMAL PEPTIDE SYNTHETASE"/>
    <property type="match status" value="1"/>
</dbReference>
<sequence>MSEEQNLSTRKAHLSPAKKALLERWKQGVAPSTSQLTGITRRSEANFIPLSFSQHRLWLIDQIAPGGINYNILFTARLLGRLDIDALQRSLHEIVRRHEVLRTTFADIDGKPMQIIAPRGTISLAIHDLEASSPPEERENEARRLARADAQTPFDLSRGPLMRAHLARINNHEHIFIVTMHHIITDTWSLGIFARELAELYSVYTAQKPSPLPELPVQYADFALWQRKRFQGDILTRQLQYWREQLAGAPTILELPTDYPRPTTQTFRGALKAFVIEPPLVQQLHDFCKQHDCTLFMLLLATYNVLLYRYSGQKDILVGTPIANRSQGEIEQLIGFFANTLVLRTKLHGNPTFLELLHRVRETTLGAYENQDVPFERLVEELQPKRELSHSPLFQVMLVLQNTPMPELQFGDELTLQILEGVESGTSKFDLWLSVMEDGERLFCGLEYNTDLFTSQTMERLIGHLQTLLQAVVFQPKQRISDFNLLTDAEKHRILLEWNATDIAYRQGVCLHWLIEEQIERTPDAPAVIYKDQQISYRELNNRANQIAHRLRALGVGPEVRVGICMERSLELVPALLGILKAGGAYVPIDPTYPRERQAFMLEDAQASIILTQQHLLKQLPAHSLPVLCLDTEDLTHESTTNPVHTTVELNLCYIIYTSGSTGKPKGAMTTHQGLCNRLFWMQDAYKLSTDDRVLQKTPMSFDVSVWEFFWPIMVGASIVMAKPEGHRDSTYLIQTIQEQQITTIHFVPAMLQAFLEDKNAGLCTSLKHVVCSGEALTLEHQNRFFSCLDAELTNLCGATEVSVDSTIWYCQKGDDNRGWGIIPIGRPISNTQAYVLDVYGNPVPAGVPGELYYGGIGLARGYHNRPDLTAEKFVPDPFSKEPGARLYKTGDLARFREDGTLEFLGRIDHQVKIRGYRIELGEIEAVLSQHPAVQAAAVLAREDTPGEKRLVAYVTLEDAEHEAQSPEQHFSEEQVSHWQEIFDDTYRNSEAEGDPTFNTSGWNSSYTGLSIPAEEMRVWTITTVDRIAALQPQRILEIGCGSGLLLFRLAPHCSRYHGTDIAPSVIERLQQHIDAQHLAHVTLACARADDLSSLNSEKFDTIILNSVVQYFPNIEYLLQVIEKSIQHLQPGGRIFLGDIRNLPLLTIFHTSVEIEHAAPDVPAAQLLARIHKRCEQEDELVLDPAFFAALKKRFPQISCVEVHLKRGYDNEMTRFRYDVTLHLEQANLAVLTDVPWRSWNADLSPITLQEELQQHNPSLLAITGIPNARVQRDVFLYQQLTQYSKQTVAELFEQSTAYDYEIGIDPEEWWSTGEASGYHVIIQWTPDNNEGYYDVVFVRKEGERPVLDYSPASLQHLQQPNWQQYATMPFQDKQKQQRINDLRAYLQERLPEYMVPVSYILLPELPLSPNGKVDRRQLPAPESVALGIEATYEAPTTPLEEELARIWASVLGLERVGRSNNFFELGGDSIKGIQVVARANEVGIHMEPRLMFQYQTIAELSQALLDTQETTPPRETEQAFWPLTPYQQQLLEQEKHRPYELLVKTSTALNPVIVRQTAQYLLIAHPALHTRFVETADGYKQGEERGDISQFFVHWQRPDSSEAEIIEELNTGETALSRITLIEQHEVSYLHFSLHPLIADSRSLSVLIHDFAQAYQRLAQGATPSTSQVPSFFQWVQSYSNFWPKELQPVGKGHTHEQGEQIHLQFSLTREETQAFFNAQKAYRTRPQEFLVTALLLTLQQTGNGQLFTFALYADGRNASFDEADYTQSLGCFTIPYLYHFQTKERSPGEAIKLVKEQLRHVPQPDKTPLFDHTPFALHYMDDPNAQGELFAETVAIHLAEAESKEFPVLIARLQQDTLSISWHFDSKVYDPATIQGYATSYQRMLMQLVEHCTTPGVYGYTPSDFPLARLTREQIDRLFGKNPAIEDVYPLTPMQQNMLFQRLHHPQDGLYVIYQCLTLDNINLNINAFEQAWQHTIQTHPVLRTSFIWDDLDQPLQVVHKQVRVVLEQEDWRALDEHSQQERLTRRIRELRRKGFKLNEAPHSSVALFRVAEKKYLFLLCFDYMLQDGWSFPVIQRDFFTAYQALDMGREFHLEAPRPYRDFIAWLQRQNQQEAQRYWQHTLHGFTRPTPLAPEPRDLDPVNYPDHYVKQLSFVAAATTTRLKTLARQHQLTLNTLLQGAWSLLLSRYTQQTDVVFGNVIAGRPTTLTGVEQMVGLFNNQLPVRVQVTPEASLLPWLRDVQGMLVEMRQYEYSLQPHMQGWGELPRYKAFFQSYVVFENFPWNTAALESLRHWNVTDVRSLGQTEHPLRVEIMPGTSLALSLAYDRRYFSDRMIAGIAENFQQVLTLMASQPHQSLNHFLQAIDPQREIARDMKASI</sequence>
<dbReference type="InterPro" id="IPR023213">
    <property type="entry name" value="CAT-like_dom_sf"/>
</dbReference>
<comment type="caution">
    <text evidence="6">The sequence shown here is derived from an EMBL/GenBank/DDBJ whole genome shotgun (WGS) entry which is preliminary data.</text>
</comment>
<dbReference type="CDD" id="cd19543">
    <property type="entry name" value="DCL_NRPS"/>
    <property type="match status" value="1"/>
</dbReference>
<dbReference type="Gene3D" id="3.40.50.150">
    <property type="entry name" value="Vaccinia Virus protein VP39"/>
    <property type="match status" value="1"/>
</dbReference>
<name>A0A326U2U3_THEHA</name>
<accession>A0A326U2U3</accession>
<evidence type="ECO:0000256" key="2">
    <source>
        <dbReference type="ARBA" id="ARBA00022450"/>
    </source>
</evidence>
<dbReference type="Pfam" id="PF00501">
    <property type="entry name" value="AMP-binding"/>
    <property type="match status" value="1"/>
</dbReference>
<dbReference type="InterPro" id="IPR000873">
    <property type="entry name" value="AMP-dep_synth/lig_dom"/>
</dbReference>
<dbReference type="Pfam" id="PF13193">
    <property type="entry name" value="AMP-binding_C"/>
    <property type="match status" value="1"/>
</dbReference>
<evidence type="ECO:0000256" key="4">
    <source>
        <dbReference type="ARBA" id="ARBA00022737"/>
    </source>
</evidence>
<dbReference type="Gene3D" id="3.30.559.10">
    <property type="entry name" value="Chloramphenicol acetyltransferase-like domain"/>
    <property type="match status" value="3"/>
</dbReference>
<dbReference type="InterPro" id="IPR010071">
    <property type="entry name" value="AA_adenyl_dom"/>
</dbReference>
<dbReference type="Pfam" id="PF00550">
    <property type="entry name" value="PP-binding"/>
    <property type="match status" value="1"/>
</dbReference>
<dbReference type="PROSITE" id="PS00012">
    <property type="entry name" value="PHOSPHOPANTETHEINE"/>
    <property type="match status" value="1"/>
</dbReference>
<organism evidence="6 7">
    <name type="scientific">Thermosporothrix hazakensis</name>
    <dbReference type="NCBI Taxonomy" id="644383"/>
    <lineage>
        <taxon>Bacteria</taxon>
        <taxon>Bacillati</taxon>
        <taxon>Chloroflexota</taxon>
        <taxon>Ktedonobacteria</taxon>
        <taxon>Ktedonobacterales</taxon>
        <taxon>Thermosporotrichaceae</taxon>
        <taxon>Thermosporothrix</taxon>
    </lineage>
</organism>
<dbReference type="EMBL" id="QKUF01000016">
    <property type="protein sequence ID" value="PZW26092.1"/>
    <property type="molecule type" value="Genomic_DNA"/>
</dbReference>
<reference evidence="6 7" key="1">
    <citation type="submission" date="2018-06" db="EMBL/GenBank/DDBJ databases">
        <title>Genomic Encyclopedia of Archaeal and Bacterial Type Strains, Phase II (KMG-II): from individual species to whole genera.</title>
        <authorList>
            <person name="Goeker M."/>
        </authorList>
    </citation>
    <scope>NUCLEOTIDE SEQUENCE [LARGE SCALE GENOMIC DNA]</scope>
    <source>
        <strain evidence="6 7">ATCC BAA-1881</strain>
    </source>
</reference>
<dbReference type="Proteomes" id="UP000248806">
    <property type="component" value="Unassembled WGS sequence"/>
</dbReference>
<keyword evidence="4" id="KW-0677">Repeat</keyword>
<dbReference type="Gene3D" id="3.30.300.30">
    <property type="match status" value="2"/>
</dbReference>
<dbReference type="InterPro" id="IPR001242">
    <property type="entry name" value="Condensation_dom"/>
</dbReference>
<dbReference type="InterPro" id="IPR006162">
    <property type="entry name" value="Ppantetheine_attach_site"/>
</dbReference>
<dbReference type="SUPFAM" id="SSF52777">
    <property type="entry name" value="CoA-dependent acyltransferases"/>
    <property type="match status" value="6"/>
</dbReference>
<dbReference type="GO" id="GO:0043041">
    <property type="term" value="P:amino acid activation for nonribosomal peptide biosynthetic process"/>
    <property type="evidence" value="ECO:0007669"/>
    <property type="project" value="TreeGrafter"/>
</dbReference>
<feature type="domain" description="Carrier" evidence="5">
    <location>
        <begin position="1435"/>
        <end position="1509"/>
    </location>
</feature>
<dbReference type="InterPro" id="IPR029063">
    <property type="entry name" value="SAM-dependent_MTases_sf"/>
</dbReference>
<dbReference type="OrthoDB" id="9757538at2"/>
<dbReference type="GO" id="GO:0031177">
    <property type="term" value="F:phosphopantetheine binding"/>
    <property type="evidence" value="ECO:0007669"/>
    <property type="project" value="InterPro"/>
</dbReference>
<dbReference type="RefSeq" id="WP_111324389.1">
    <property type="nucleotide sequence ID" value="NZ_BIFX01000003.1"/>
</dbReference>
<proteinExistence type="predicted"/>
<dbReference type="SMART" id="SM00823">
    <property type="entry name" value="PKS_PP"/>
    <property type="match status" value="1"/>
</dbReference>
<evidence type="ECO:0000259" key="5">
    <source>
        <dbReference type="PROSITE" id="PS50075"/>
    </source>
</evidence>